<accession>A0AA86VHT3</accession>
<name>A0AA86VHT3_9FABA</name>
<dbReference type="AlphaFoldDB" id="A0AA86VHT3"/>
<dbReference type="EMBL" id="OY731402">
    <property type="protein sequence ID" value="CAJ1955722.1"/>
    <property type="molecule type" value="Genomic_DNA"/>
</dbReference>
<dbReference type="Proteomes" id="UP001189624">
    <property type="component" value="Chromosome 5"/>
</dbReference>
<reference evidence="1" key="1">
    <citation type="submission" date="2023-10" db="EMBL/GenBank/DDBJ databases">
        <authorList>
            <person name="Domelevo Entfellner J.-B."/>
        </authorList>
    </citation>
    <scope>NUCLEOTIDE SEQUENCE</scope>
</reference>
<protein>
    <submittedName>
        <fullName evidence="1">Uncharacterized protein</fullName>
    </submittedName>
</protein>
<sequence length="71" mass="7980">MDPPVPVLLVSMGHEKMIPIFPVYCSTVVCSSKQTKILSSNLIHGLHTTLIPVVSQPVMQSFHEMDYFDQH</sequence>
<keyword evidence="2" id="KW-1185">Reference proteome</keyword>
<proteinExistence type="predicted"/>
<dbReference type="Gramene" id="rna-AYBTSS11_LOCUS16276">
    <property type="protein sequence ID" value="CAJ1955722.1"/>
    <property type="gene ID" value="gene-AYBTSS11_LOCUS16276"/>
</dbReference>
<evidence type="ECO:0000313" key="2">
    <source>
        <dbReference type="Proteomes" id="UP001189624"/>
    </source>
</evidence>
<organism evidence="1 2">
    <name type="scientific">Sphenostylis stenocarpa</name>
    <dbReference type="NCBI Taxonomy" id="92480"/>
    <lineage>
        <taxon>Eukaryota</taxon>
        <taxon>Viridiplantae</taxon>
        <taxon>Streptophyta</taxon>
        <taxon>Embryophyta</taxon>
        <taxon>Tracheophyta</taxon>
        <taxon>Spermatophyta</taxon>
        <taxon>Magnoliopsida</taxon>
        <taxon>eudicotyledons</taxon>
        <taxon>Gunneridae</taxon>
        <taxon>Pentapetalae</taxon>
        <taxon>rosids</taxon>
        <taxon>fabids</taxon>
        <taxon>Fabales</taxon>
        <taxon>Fabaceae</taxon>
        <taxon>Papilionoideae</taxon>
        <taxon>50 kb inversion clade</taxon>
        <taxon>NPAAA clade</taxon>
        <taxon>indigoferoid/millettioid clade</taxon>
        <taxon>Phaseoleae</taxon>
        <taxon>Sphenostylis</taxon>
    </lineage>
</organism>
<evidence type="ECO:0000313" key="1">
    <source>
        <dbReference type="EMBL" id="CAJ1955722.1"/>
    </source>
</evidence>
<gene>
    <name evidence="1" type="ORF">AYBTSS11_LOCUS16276</name>
</gene>